<dbReference type="PROSITE" id="PS50109">
    <property type="entry name" value="HIS_KIN"/>
    <property type="match status" value="1"/>
</dbReference>
<feature type="domain" description="Histidine kinase" evidence="2">
    <location>
        <begin position="761"/>
        <end position="970"/>
    </location>
</feature>
<dbReference type="SUPFAM" id="SSF55874">
    <property type="entry name" value="ATPase domain of HSP90 chaperone/DNA topoisomerase II/histidine kinase"/>
    <property type="match status" value="2"/>
</dbReference>
<dbReference type="InterPro" id="IPR036890">
    <property type="entry name" value="HATPase_C_sf"/>
</dbReference>
<feature type="coiled-coil region" evidence="1">
    <location>
        <begin position="493"/>
        <end position="552"/>
    </location>
</feature>
<dbReference type="SMART" id="SM00387">
    <property type="entry name" value="HATPase_c"/>
    <property type="match status" value="1"/>
</dbReference>
<keyword evidence="1" id="KW-0175">Coiled coil</keyword>
<dbReference type="Pfam" id="PF19191">
    <property type="entry name" value="HEF_HK"/>
    <property type="match status" value="1"/>
</dbReference>
<dbReference type="Pfam" id="PF13589">
    <property type="entry name" value="HATPase_c_3"/>
    <property type="match status" value="1"/>
</dbReference>
<keyword evidence="3" id="KW-0067">ATP-binding</keyword>
<sequence length="972" mass="114014">MQFRTKARAVDLLGKGQIADLPTAITELWKNGYDAYADNLTAEIFKKSFTGLDKDLFLLTDDGKGMSQKDIFDKWLVLGTDSKSRAQLEKSPDIETLWKKPRVKAGEKGIGRLSVAFLGQPMLMLTKKIGSPIQMLFFNWNLLENYNLYLDDIHIPVKSLEDKNEFQDTFENLKASFLENLDKKEDFEGKLIWEESQKNLKKQIIESVNNSVVSNNLMDALMDDFTDLKESHGTKFLIFNPIDQILDLSEVNSEDNRDNRDFIISSLSGFFNPFIKKEKKAVKTYFYIHNELGKDKDLLVEEGNFFTSEDYNFADILIEGKFTGYGKFNGTLKIYDKQIPYEFEPNRKKFKRKYYGDFYLKLGYSQGNLRDSKLNETAWKRINNKVETHGGLYLYRDNFRVLPYGRPNADFLKFEERRNKRISTYYFSYRRMFGYIGLTRENNSDLKDKSSREGLINNDPYSAFESDLIAFFVQIAKDYLSDTTDDTIFQNEKKKLNEQHQAITDDRKREIEEKKAFSKSLTSYPKKFAEYEKEYKKLMSELENKISSTKTTYSDIEQILNRLSELDIEFEELLPDIPKRYKPTDLQLDRLNRYEDQILNFNETIKQDSSHLLDQVNEKLELEELKINFSKSAEVYKEELNSILNTHRNNLQDKFRSLIDEYNQRAQTLLDDFNHQKNHSKKKIKVKKDIKEQSDILRQQFDRLRKRANTTLVPLSNHIQKMTFEIDEELLQGAYKAQYDQMLQQWSLVQDTAQLGIAVEIIDHEFNVLYSRINRLMDELNTESNVSNNKKFNLLEKAFRSLEDKYDLLSPLYRINAAVDKEIKLNGLANYINQFFGKQLAKEGIEVTASDEFLKQSIIIKEPVLYTVTINLINNAIYWVRNSDKKEIRLDYFKETNEILILNSGKKIEEHRLPKIFDLFYSNRPSGRGIGLYLAKQTLNENYFDIEATNIPEYNYLNGACFVIKSLSAENE</sequence>
<protein>
    <submittedName>
        <fullName evidence="3">ATP-binding protein</fullName>
    </submittedName>
</protein>
<evidence type="ECO:0000259" key="2">
    <source>
        <dbReference type="PROSITE" id="PS50109"/>
    </source>
</evidence>
<dbReference type="Pfam" id="PF02518">
    <property type="entry name" value="HATPase_c"/>
    <property type="match status" value="1"/>
</dbReference>
<dbReference type="GO" id="GO:0005524">
    <property type="term" value="F:ATP binding"/>
    <property type="evidence" value="ECO:0007669"/>
    <property type="project" value="UniProtKB-KW"/>
</dbReference>
<keyword evidence="4" id="KW-1185">Reference proteome</keyword>
<dbReference type="CDD" id="cd00075">
    <property type="entry name" value="HATPase"/>
    <property type="match status" value="1"/>
</dbReference>
<dbReference type="Gene3D" id="3.30.565.10">
    <property type="entry name" value="Histidine kinase-like ATPase, C-terminal domain"/>
    <property type="match status" value="2"/>
</dbReference>
<dbReference type="InterPro" id="IPR003594">
    <property type="entry name" value="HATPase_dom"/>
</dbReference>
<dbReference type="InterPro" id="IPR005467">
    <property type="entry name" value="His_kinase_dom"/>
</dbReference>
<dbReference type="EMBL" id="JAVRHP010000049">
    <property type="protein sequence ID" value="MDT0650582.1"/>
    <property type="molecule type" value="Genomic_DNA"/>
</dbReference>
<evidence type="ECO:0000313" key="3">
    <source>
        <dbReference type="EMBL" id="MDT0650582.1"/>
    </source>
</evidence>
<name>A0ABU3CW41_9FLAO</name>
<comment type="caution">
    <text evidence="3">The sequence shown here is derived from an EMBL/GenBank/DDBJ whole genome shotgun (WGS) entry which is preliminary data.</text>
</comment>
<dbReference type="Proteomes" id="UP001248819">
    <property type="component" value="Unassembled WGS sequence"/>
</dbReference>
<keyword evidence="3" id="KW-0547">Nucleotide-binding</keyword>
<proteinExistence type="predicted"/>
<gene>
    <name evidence="3" type="ORF">RM529_10520</name>
</gene>
<evidence type="ECO:0000313" key="4">
    <source>
        <dbReference type="Proteomes" id="UP001248819"/>
    </source>
</evidence>
<dbReference type="RefSeq" id="WP_311484751.1">
    <property type="nucleotide sequence ID" value="NZ_JAVRHP010000049.1"/>
</dbReference>
<evidence type="ECO:0000256" key="1">
    <source>
        <dbReference type="SAM" id="Coils"/>
    </source>
</evidence>
<organism evidence="3 4">
    <name type="scientific">Autumnicola edwardsiae</name>
    <dbReference type="NCBI Taxonomy" id="3075594"/>
    <lineage>
        <taxon>Bacteria</taxon>
        <taxon>Pseudomonadati</taxon>
        <taxon>Bacteroidota</taxon>
        <taxon>Flavobacteriia</taxon>
        <taxon>Flavobacteriales</taxon>
        <taxon>Flavobacteriaceae</taxon>
        <taxon>Autumnicola</taxon>
    </lineage>
</organism>
<reference evidence="3 4" key="1">
    <citation type="submission" date="2023-09" db="EMBL/GenBank/DDBJ databases">
        <authorList>
            <person name="Rey-Velasco X."/>
        </authorList>
    </citation>
    <scope>NUCLEOTIDE SEQUENCE [LARGE SCALE GENOMIC DNA]</scope>
    <source>
        <strain evidence="3 4">F297</strain>
    </source>
</reference>
<accession>A0ABU3CW41</accession>
<dbReference type="InterPro" id="IPR043836">
    <property type="entry name" value="DHp"/>
</dbReference>